<protein>
    <submittedName>
        <fullName evidence="2">Uncharacterized protein</fullName>
    </submittedName>
</protein>
<dbReference type="Proteomes" id="UP000031189">
    <property type="component" value="Unassembled WGS sequence"/>
</dbReference>
<dbReference type="EMBL" id="JWHR01000048">
    <property type="protein sequence ID" value="KHS58113.1"/>
    <property type="molecule type" value="Genomic_DNA"/>
</dbReference>
<comment type="caution">
    <text evidence="2">The sequence shown here is derived from an EMBL/GenBank/DDBJ whole genome shotgun (WGS) entry which is preliminary data.</text>
</comment>
<proteinExistence type="predicted"/>
<gene>
    <name evidence="2" type="ORF">QX51_04450</name>
</gene>
<evidence type="ECO:0000313" key="3">
    <source>
        <dbReference type="Proteomes" id="UP000031189"/>
    </source>
</evidence>
<evidence type="ECO:0000256" key="1">
    <source>
        <dbReference type="SAM" id="MobiDB-lite"/>
    </source>
</evidence>
<organism evidence="2 3">
    <name type="scientific">Terrisporobacter othiniensis</name>
    <dbReference type="NCBI Taxonomy" id="1577792"/>
    <lineage>
        <taxon>Bacteria</taxon>
        <taxon>Bacillati</taxon>
        <taxon>Bacillota</taxon>
        <taxon>Clostridia</taxon>
        <taxon>Peptostreptococcales</taxon>
        <taxon>Peptostreptococcaceae</taxon>
        <taxon>Terrisporobacter</taxon>
    </lineage>
</organism>
<name>A0A0B3VZA1_9FIRM</name>
<dbReference type="OrthoDB" id="1753427at2"/>
<sequence>MDNNKNRMKDRPKSNPELRKMYSEHGADIGIENGQKIGARDCGTNKTKTEKLYHKAKKKD</sequence>
<reference evidence="2 3" key="1">
    <citation type="submission" date="2014-12" db="EMBL/GenBank/DDBJ databases">
        <title>Draft genome sequence of Terrisporobacter sp. 08-306576, isolated from the blood culture of a bacteremia patient.</title>
        <authorList>
            <person name="Lund L.C."/>
            <person name="Sydenham T.V."/>
            <person name="Hogh S.V."/>
            <person name="Skov M.N."/>
            <person name="Kemp M."/>
            <person name="Justesen U.S."/>
        </authorList>
    </citation>
    <scope>NUCLEOTIDE SEQUENCE [LARGE SCALE GENOMIC DNA]</scope>
    <source>
        <strain evidence="2 3">08-306576</strain>
    </source>
</reference>
<dbReference type="STRING" id="1577792.QX51_04450"/>
<dbReference type="RefSeq" id="WP_039678714.1">
    <property type="nucleotide sequence ID" value="NZ_JAWGXO010000005.1"/>
</dbReference>
<dbReference type="AlphaFoldDB" id="A0A0B3VZA1"/>
<keyword evidence="3" id="KW-1185">Reference proteome</keyword>
<evidence type="ECO:0000313" key="2">
    <source>
        <dbReference type="EMBL" id="KHS58113.1"/>
    </source>
</evidence>
<feature type="region of interest" description="Disordered" evidence="1">
    <location>
        <begin position="1"/>
        <end position="60"/>
    </location>
</feature>
<feature type="compositionally biased region" description="Basic and acidic residues" evidence="1">
    <location>
        <begin position="1"/>
        <end position="27"/>
    </location>
</feature>
<accession>A0A0B3VZA1</accession>